<name>A0A4R2EBD7_9BACT</name>
<dbReference type="EMBL" id="SLWB01000010">
    <property type="protein sequence ID" value="TCN65643.1"/>
    <property type="molecule type" value="Genomic_DNA"/>
</dbReference>
<dbReference type="InterPro" id="IPR029044">
    <property type="entry name" value="Nucleotide-diphossugar_trans"/>
</dbReference>
<sequence length="257" mass="29618">MISVVINTFNAESTLKQCLETVRSFDEVVICDMYSEDSTLDIAKSFGCKIVMHERTGYVEPARNYAIAAATNPWVLVLDADELVPESLNKYLYRFTKNNKTTSGLLIPRANYFMGRFMRSIYPDYQLRFFQKDRSFWPSEIHSRPIINGTIDKIPFKQKELALVHIEDASIKNILTKMNSYTEKEQSKYQKKGKNYTITSAVLSALHRFIKSYFIKGGIFDGKAGFTRSTLDATYKIISIAKHWENLESQKTTNKNH</sequence>
<dbReference type="OrthoDB" id="9815923at2"/>
<feature type="domain" description="Glycosyltransferase 2-like" evidence="2">
    <location>
        <begin position="3"/>
        <end position="131"/>
    </location>
</feature>
<proteinExistence type="inferred from homology"/>
<dbReference type="PANTHER" id="PTHR43630">
    <property type="entry name" value="POLY-BETA-1,6-N-ACETYL-D-GLUCOSAMINE SYNTHASE"/>
    <property type="match status" value="1"/>
</dbReference>
<evidence type="ECO:0000259" key="2">
    <source>
        <dbReference type="Pfam" id="PF00535"/>
    </source>
</evidence>
<keyword evidence="3" id="KW-0808">Transferase</keyword>
<dbReference type="Pfam" id="PF00535">
    <property type="entry name" value="Glycos_transf_2"/>
    <property type="match status" value="1"/>
</dbReference>
<dbReference type="RefSeq" id="WP_131839632.1">
    <property type="nucleotide sequence ID" value="NZ_SLWB01000010.1"/>
</dbReference>
<evidence type="ECO:0000313" key="3">
    <source>
        <dbReference type="EMBL" id="TCN65643.1"/>
    </source>
</evidence>
<reference evidence="3 4" key="1">
    <citation type="submission" date="2019-03" db="EMBL/GenBank/DDBJ databases">
        <title>Genomic Encyclopedia of Archaeal and Bacterial Type Strains, Phase II (KMG-II): from individual species to whole genera.</title>
        <authorList>
            <person name="Goeker M."/>
        </authorList>
    </citation>
    <scope>NUCLEOTIDE SEQUENCE [LARGE SCALE GENOMIC DNA]</scope>
    <source>
        <strain evidence="3 4">RL-C</strain>
    </source>
</reference>
<evidence type="ECO:0000313" key="4">
    <source>
        <dbReference type="Proteomes" id="UP000294830"/>
    </source>
</evidence>
<organism evidence="3 4">
    <name type="scientific">Acetobacteroides hydrogenigenes</name>
    <dbReference type="NCBI Taxonomy" id="979970"/>
    <lineage>
        <taxon>Bacteria</taxon>
        <taxon>Pseudomonadati</taxon>
        <taxon>Bacteroidota</taxon>
        <taxon>Bacteroidia</taxon>
        <taxon>Bacteroidales</taxon>
        <taxon>Rikenellaceae</taxon>
        <taxon>Acetobacteroides</taxon>
    </lineage>
</organism>
<accession>A0A4R2EBD7</accession>
<dbReference type="PANTHER" id="PTHR43630:SF2">
    <property type="entry name" value="GLYCOSYLTRANSFERASE"/>
    <property type="match status" value="1"/>
</dbReference>
<dbReference type="Proteomes" id="UP000294830">
    <property type="component" value="Unassembled WGS sequence"/>
</dbReference>
<keyword evidence="4" id="KW-1185">Reference proteome</keyword>
<dbReference type="Gene3D" id="3.90.550.10">
    <property type="entry name" value="Spore Coat Polysaccharide Biosynthesis Protein SpsA, Chain A"/>
    <property type="match status" value="1"/>
</dbReference>
<gene>
    <name evidence="3" type="ORF">CLV25_11032</name>
</gene>
<dbReference type="SUPFAM" id="SSF53448">
    <property type="entry name" value="Nucleotide-diphospho-sugar transferases"/>
    <property type="match status" value="1"/>
</dbReference>
<dbReference type="InterPro" id="IPR001173">
    <property type="entry name" value="Glyco_trans_2-like"/>
</dbReference>
<evidence type="ECO:0000256" key="1">
    <source>
        <dbReference type="ARBA" id="ARBA00038494"/>
    </source>
</evidence>
<dbReference type="GO" id="GO:0016740">
    <property type="term" value="F:transferase activity"/>
    <property type="evidence" value="ECO:0007669"/>
    <property type="project" value="UniProtKB-KW"/>
</dbReference>
<dbReference type="AlphaFoldDB" id="A0A4R2EBD7"/>
<comment type="similarity">
    <text evidence="1">Belongs to the glycosyltransferase 2 family. WaaE/KdtX subfamily.</text>
</comment>
<protein>
    <submittedName>
        <fullName evidence="3">Glycosyl transferase family 2</fullName>
    </submittedName>
</protein>
<dbReference type="CDD" id="cd02511">
    <property type="entry name" value="Beta4Glucosyltransferase"/>
    <property type="match status" value="1"/>
</dbReference>
<comment type="caution">
    <text evidence="3">The sequence shown here is derived from an EMBL/GenBank/DDBJ whole genome shotgun (WGS) entry which is preliminary data.</text>
</comment>